<evidence type="ECO:0000256" key="2">
    <source>
        <dbReference type="ARBA" id="ARBA00022741"/>
    </source>
</evidence>
<dbReference type="Proteomes" id="UP000198942">
    <property type="component" value="Unassembled WGS sequence"/>
</dbReference>
<evidence type="ECO:0000313" key="6">
    <source>
        <dbReference type="Proteomes" id="UP000198942"/>
    </source>
</evidence>
<dbReference type="EMBL" id="FOCL01000002">
    <property type="protein sequence ID" value="SEN24098.1"/>
    <property type="molecule type" value="Genomic_DNA"/>
</dbReference>
<dbReference type="STRING" id="551995.SAMN05192574_102879"/>
<evidence type="ECO:0000256" key="3">
    <source>
        <dbReference type="ARBA" id="ARBA00022840"/>
    </source>
</evidence>
<keyword evidence="6" id="KW-1185">Reference proteome</keyword>
<feature type="domain" description="ABC transporter" evidence="4">
    <location>
        <begin position="4"/>
        <end position="208"/>
    </location>
</feature>
<keyword evidence="3 5" id="KW-0067">ATP-binding</keyword>
<keyword evidence="2" id="KW-0547">Nucleotide-binding</keyword>
<dbReference type="InterPro" id="IPR003439">
    <property type="entry name" value="ABC_transporter-like_ATP-bd"/>
</dbReference>
<evidence type="ECO:0000313" key="5">
    <source>
        <dbReference type="EMBL" id="SEN24098.1"/>
    </source>
</evidence>
<dbReference type="PANTHER" id="PTHR42781">
    <property type="entry name" value="SPERMIDINE/PUTRESCINE IMPORT ATP-BINDING PROTEIN POTA"/>
    <property type="match status" value="1"/>
</dbReference>
<reference evidence="6" key="1">
    <citation type="submission" date="2016-10" db="EMBL/GenBank/DDBJ databases">
        <authorList>
            <person name="Varghese N."/>
            <person name="Submissions S."/>
        </authorList>
    </citation>
    <scope>NUCLEOTIDE SEQUENCE [LARGE SCALE GENOMIC DNA]</scope>
    <source>
        <strain evidence="6">Gh-48</strain>
    </source>
</reference>
<dbReference type="GO" id="GO:0016887">
    <property type="term" value="F:ATP hydrolysis activity"/>
    <property type="evidence" value="ECO:0007669"/>
    <property type="project" value="InterPro"/>
</dbReference>
<organism evidence="5 6">
    <name type="scientific">Mucilaginibacter gossypiicola</name>
    <dbReference type="NCBI Taxonomy" id="551995"/>
    <lineage>
        <taxon>Bacteria</taxon>
        <taxon>Pseudomonadati</taxon>
        <taxon>Bacteroidota</taxon>
        <taxon>Sphingobacteriia</taxon>
        <taxon>Sphingobacteriales</taxon>
        <taxon>Sphingobacteriaceae</taxon>
        <taxon>Mucilaginibacter</taxon>
    </lineage>
</organism>
<gene>
    <name evidence="5" type="ORF">SAMN05192574_102879</name>
</gene>
<dbReference type="GO" id="GO:0005524">
    <property type="term" value="F:ATP binding"/>
    <property type="evidence" value="ECO:0007669"/>
    <property type="project" value="UniProtKB-KW"/>
</dbReference>
<name>A0A1H8EZC4_9SPHI</name>
<accession>A0A1H8EZC4</accession>
<dbReference type="InterPro" id="IPR017871">
    <property type="entry name" value="ABC_transporter-like_CS"/>
</dbReference>
<dbReference type="InterPro" id="IPR027417">
    <property type="entry name" value="P-loop_NTPase"/>
</dbReference>
<evidence type="ECO:0000256" key="1">
    <source>
        <dbReference type="ARBA" id="ARBA00022448"/>
    </source>
</evidence>
<dbReference type="SMART" id="SM00382">
    <property type="entry name" value="AAA"/>
    <property type="match status" value="1"/>
</dbReference>
<dbReference type="RefSeq" id="WP_091210215.1">
    <property type="nucleotide sequence ID" value="NZ_FOCL01000002.1"/>
</dbReference>
<dbReference type="PANTHER" id="PTHR42781:SF4">
    <property type="entry name" value="SPERMIDINE_PUTRESCINE IMPORT ATP-BINDING PROTEIN POTA"/>
    <property type="match status" value="1"/>
</dbReference>
<dbReference type="PROSITE" id="PS00211">
    <property type="entry name" value="ABC_TRANSPORTER_1"/>
    <property type="match status" value="1"/>
</dbReference>
<dbReference type="InterPro" id="IPR003593">
    <property type="entry name" value="AAA+_ATPase"/>
</dbReference>
<dbReference type="InterPro" id="IPR050093">
    <property type="entry name" value="ABC_SmlMolc_Importer"/>
</dbReference>
<dbReference type="OrthoDB" id="9782239at2"/>
<dbReference type="Pfam" id="PF00005">
    <property type="entry name" value="ABC_tran"/>
    <property type="match status" value="1"/>
</dbReference>
<evidence type="ECO:0000259" key="4">
    <source>
        <dbReference type="PROSITE" id="PS50893"/>
    </source>
</evidence>
<protein>
    <submittedName>
        <fullName evidence="5">Molybdate transport system ATP-binding protein</fullName>
    </submittedName>
</protein>
<dbReference type="AlphaFoldDB" id="A0A1H8EZC4"/>
<dbReference type="Gene3D" id="3.40.50.300">
    <property type="entry name" value="P-loop containing nucleotide triphosphate hydrolases"/>
    <property type="match status" value="1"/>
</dbReference>
<sequence>MISVDIEIKLKTYHDRPSLKINRQFNTGSITKILGPSGSGKTTLLKIIAGLGSPESGKIVADGVTWFDAGQKINLSPQKRNVGFVFQSYALFPNMTVQQHLEYATTDADWIKQLLKLGQLDKLVNHKPDHLSGGQQQRLAILRALAIKPKLLLMDEPFSALDSKIKTTLIAELKLLLTQLGITTIIVSHNLKELEMFGGEVIDFEGLI</sequence>
<dbReference type="PROSITE" id="PS50893">
    <property type="entry name" value="ABC_TRANSPORTER_2"/>
    <property type="match status" value="1"/>
</dbReference>
<keyword evidence="1" id="KW-0813">Transport</keyword>
<dbReference type="SUPFAM" id="SSF52540">
    <property type="entry name" value="P-loop containing nucleoside triphosphate hydrolases"/>
    <property type="match status" value="1"/>
</dbReference>
<proteinExistence type="predicted"/>